<dbReference type="AlphaFoldDB" id="A0A2R5L520"/>
<dbReference type="PANTHER" id="PTHR11839:SF15">
    <property type="entry name" value="URIDINE DIPHOSPHATE GLUCOSE PYROPHOSPHATASE NUDT14"/>
    <property type="match status" value="1"/>
</dbReference>
<dbReference type="InterPro" id="IPR015797">
    <property type="entry name" value="NUDIX_hydrolase-like_dom_sf"/>
</dbReference>
<dbReference type="Gene3D" id="3.90.79.10">
    <property type="entry name" value="Nucleoside Triphosphate Pyrophosphohydrolase"/>
    <property type="match status" value="1"/>
</dbReference>
<dbReference type="GO" id="GO:0005737">
    <property type="term" value="C:cytoplasm"/>
    <property type="evidence" value="ECO:0007669"/>
    <property type="project" value="UniProtKB-SubCell"/>
</dbReference>
<proteinExistence type="predicted"/>
<comment type="function">
    <text evidence="8">Hydrolyzes UDP-glucose to glucose 1-phosphate and UMP and ADP-ribose to ribose 5-phosphate and AMP. The physiological substrate is probably UDP-glucose. Poor activity on other substrates such as ADP-glucose, CDP-glucose, GDP-glucose and GDP-mannose.</text>
</comment>
<dbReference type="GO" id="GO:0046872">
    <property type="term" value="F:metal ion binding"/>
    <property type="evidence" value="ECO:0007669"/>
    <property type="project" value="InterPro"/>
</dbReference>
<dbReference type="RefSeq" id="XP_064483821.1">
    <property type="nucleotide sequence ID" value="XM_064627751.1"/>
</dbReference>
<evidence type="ECO:0000256" key="2">
    <source>
        <dbReference type="ARBA" id="ARBA00004496"/>
    </source>
</evidence>
<keyword evidence="6" id="KW-0460">Magnesium</keyword>
<evidence type="ECO:0000256" key="5">
    <source>
        <dbReference type="ARBA" id="ARBA00022801"/>
    </source>
</evidence>
<comment type="cofactor">
    <cofactor evidence="1">
        <name>Mg(2+)</name>
        <dbReference type="ChEBI" id="CHEBI:18420"/>
    </cofactor>
</comment>
<feature type="domain" description="Nudix hydrolase" evidence="12">
    <location>
        <begin position="38"/>
        <end position="199"/>
    </location>
</feature>
<dbReference type="EMBL" id="GGLE01000470">
    <property type="protein sequence ID" value="MBY04596.1"/>
    <property type="molecule type" value="Transcribed_RNA"/>
</dbReference>
<dbReference type="InterPro" id="IPR004385">
    <property type="entry name" value="NDP_pyrophosphatase"/>
</dbReference>
<evidence type="ECO:0000259" key="12">
    <source>
        <dbReference type="PROSITE" id="PS51462"/>
    </source>
</evidence>
<accession>A0A2R5L520</accession>
<dbReference type="GO" id="GO:0006753">
    <property type="term" value="P:nucleoside phosphate metabolic process"/>
    <property type="evidence" value="ECO:0007669"/>
    <property type="project" value="TreeGrafter"/>
</dbReference>
<keyword evidence="4" id="KW-0963">Cytoplasm</keyword>
<dbReference type="GeneID" id="135396662"/>
<dbReference type="EC" id="3.6.1.45" evidence="9"/>
<evidence type="ECO:0000256" key="11">
    <source>
        <dbReference type="ARBA" id="ARBA00080475"/>
    </source>
</evidence>
<evidence type="ECO:0000256" key="7">
    <source>
        <dbReference type="ARBA" id="ARBA00051086"/>
    </source>
</evidence>
<evidence type="ECO:0000256" key="9">
    <source>
        <dbReference type="ARBA" id="ARBA00066480"/>
    </source>
</evidence>
<reference evidence="13" key="1">
    <citation type="submission" date="2018-03" db="EMBL/GenBank/DDBJ databases">
        <title>The relapsing fever spirochete Borrelia turicatae persists in the highly oxidative environment of its soft-bodied tick vector.</title>
        <authorList>
            <person name="Bourret T.J."/>
            <person name="Boyle W.K."/>
            <person name="Valenzuela J.G."/>
            <person name="Oliveira F."/>
            <person name="Lopez J.E."/>
        </authorList>
    </citation>
    <scope>NUCLEOTIDE SEQUENCE</scope>
    <source>
        <strain evidence="13">Kansas strain/isolate</strain>
        <tissue evidence="13">Salivary glands</tissue>
    </source>
</reference>
<sequence>MEKIEDVRFTECVDSKYVHPARMHYKQDGKDKIWDLMRVHDSVAAVLYNKTRDVLIYVRQFRPAVFFGAIAREDTTSGHAIDMKKYPVSLGMTRELCAGIMDKPGTPSIQVMQEEILEECGYKVPLSSIEKVTGYRSSVGISGSKRELFYAEVTDDMKQTSGGGNVTENEMVEVVEISIPEAWKMITDESVMRPPACLFGTLWFLTCKYKDAKPGTA</sequence>
<keyword evidence="5" id="KW-0378">Hydrolase</keyword>
<comment type="subunit">
    <text evidence="3">Homodimer.</text>
</comment>
<evidence type="ECO:0000256" key="3">
    <source>
        <dbReference type="ARBA" id="ARBA00011738"/>
    </source>
</evidence>
<dbReference type="PROSITE" id="PS51462">
    <property type="entry name" value="NUDIX"/>
    <property type="match status" value="1"/>
</dbReference>
<dbReference type="SUPFAM" id="SSF55811">
    <property type="entry name" value="Nudix"/>
    <property type="match status" value="1"/>
</dbReference>
<dbReference type="GO" id="GO:0008768">
    <property type="term" value="F:UDP-sugar diphosphatase activity"/>
    <property type="evidence" value="ECO:0007669"/>
    <property type="project" value="UniProtKB-EC"/>
</dbReference>
<comment type="catalytic activity">
    <reaction evidence="7">
        <text>UDP-sugar + H2O = UMP + alpha-D-aldose 1-phosphate.</text>
        <dbReference type="EC" id="3.6.1.45"/>
    </reaction>
</comment>
<evidence type="ECO:0000256" key="1">
    <source>
        <dbReference type="ARBA" id="ARBA00001946"/>
    </source>
</evidence>
<dbReference type="InterPro" id="IPR000086">
    <property type="entry name" value="NUDIX_hydrolase_dom"/>
</dbReference>
<evidence type="ECO:0000256" key="10">
    <source>
        <dbReference type="ARBA" id="ARBA00071467"/>
    </source>
</evidence>
<evidence type="ECO:0000256" key="4">
    <source>
        <dbReference type="ARBA" id="ARBA00022490"/>
    </source>
</evidence>
<comment type="subcellular location">
    <subcellularLocation>
        <location evidence="2">Cytoplasm</location>
    </subcellularLocation>
</comment>
<organism evidence="13">
    <name type="scientific">Ornithodoros turicata</name>
    <dbReference type="NCBI Taxonomy" id="34597"/>
    <lineage>
        <taxon>Eukaryota</taxon>
        <taxon>Metazoa</taxon>
        <taxon>Ecdysozoa</taxon>
        <taxon>Arthropoda</taxon>
        <taxon>Chelicerata</taxon>
        <taxon>Arachnida</taxon>
        <taxon>Acari</taxon>
        <taxon>Parasitiformes</taxon>
        <taxon>Ixodida</taxon>
        <taxon>Ixodoidea</taxon>
        <taxon>Argasidae</taxon>
        <taxon>Ornithodorinae</taxon>
        <taxon>Ornithodoros</taxon>
    </lineage>
</organism>
<dbReference type="CDD" id="cd18887">
    <property type="entry name" value="NUDIX_UGPPase_Nudt14"/>
    <property type="match status" value="1"/>
</dbReference>
<dbReference type="PANTHER" id="PTHR11839">
    <property type="entry name" value="UDP/ADP-SUGAR PYROPHOSPHATASE"/>
    <property type="match status" value="1"/>
</dbReference>
<protein>
    <recommendedName>
        <fullName evidence="10">Uridine diphosphate glucose pyrophosphatase NUDT14</fullName>
        <ecNumber evidence="9">3.6.1.45</ecNumber>
    </recommendedName>
    <alternativeName>
        <fullName evidence="11">Nucleoside diphosphate-linked moiety X motif 14</fullName>
    </alternativeName>
</protein>
<dbReference type="GO" id="GO:0019693">
    <property type="term" value="P:ribose phosphate metabolic process"/>
    <property type="evidence" value="ECO:0007669"/>
    <property type="project" value="TreeGrafter"/>
</dbReference>
<dbReference type="NCBIfam" id="TIGR00052">
    <property type="entry name" value="nudix-type nucleoside diphosphatase, YffH/AdpP family"/>
    <property type="match status" value="1"/>
</dbReference>
<evidence type="ECO:0000313" key="13">
    <source>
        <dbReference type="EMBL" id="MBY04596.1"/>
    </source>
</evidence>
<evidence type="ECO:0000256" key="8">
    <source>
        <dbReference type="ARBA" id="ARBA00054674"/>
    </source>
</evidence>
<evidence type="ECO:0000256" key="6">
    <source>
        <dbReference type="ARBA" id="ARBA00022842"/>
    </source>
</evidence>
<name>A0A2R5L520_9ACAR</name>
<dbReference type="FunFam" id="3.90.79.10:FF:000035">
    <property type="entry name" value="Uridine diphosphate glucose pyrophosphatase"/>
    <property type="match status" value="1"/>
</dbReference>
<dbReference type="KEGG" id="oti:135396662"/>